<comment type="caution">
    <text evidence="1">The sequence shown here is derived from an EMBL/GenBank/DDBJ whole genome shotgun (WGS) entry which is preliminary data.</text>
</comment>
<evidence type="ECO:0000313" key="2">
    <source>
        <dbReference type="Proteomes" id="UP000299102"/>
    </source>
</evidence>
<dbReference type="Proteomes" id="UP000299102">
    <property type="component" value="Unassembled WGS sequence"/>
</dbReference>
<reference evidence="1 2" key="1">
    <citation type="journal article" date="2019" name="Commun. Biol.">
        <title>The bagworm genome reveals a unique fibroin gene that provides high tensile strength.</title>
        <authorList>
            <person name="Kono N."/>
            <person name="Nakamura H."/>
            <person name="Ohtoshi R."/>
            <person name="Tomita M."/>
            <person name="Numata K."/>
            <person name="Arakawa K."/>
        </authorList>
    </citation>
    <scope>NUCLEOTIDE SEQUENCE [LARGE SCALE GENOMIC DNA]</scope>
</reference>
<proteinExistence type="predicted"/>
<sequence length="226" mass="24898">MLKTKPLIVENLKNANDPFKATHAQTLHSRSRPLAPPSDSCIAVLENCIGFLLCALNSPPAYTLSYNHPQTASRRCVLHWCVQRFLAGAQLNLKKQDHFEIAGGKRCRCCWQSRAVASGCNTKMRRLDVASPDKSARVRCSLFSIEFSRGKQACEPTGRWSPPPMDTRKSRRVTGQADDVVSATERSVRRALIIRVGLSPRTTGRRGECLQVTAVATLIIAALAAE</sequence>
<accession>A0A4C1Z537</accession>
<evidence type="ECO:0000313" key="1">
    <source>
        <dbReference type="EMBL" id="GBP83706.1"/>
    </source>
</evidence>
<dbReference type="AlphaFoldDB" id="A0A4C1Z537"/>
<name>A0A4C1Z537_EUMVA</name>
<dbReference type="EMBL" id="BGZK01001634">
    <property type="protein sequence ID" value="GBP83706.1"/>
    <property type="molecule type" value="Genomic_DNA"/>
</dbReference>
<organism evidence="1 2">
    <name type="scientific">Eumeta variegata</name>
    <name type="common">Bagworm moth</name>
    <name type="synonym">Eumeta japonica</name>
    <dbReference type="NCBI Taxonomy" id="151549"/>
    <lineage>
        <taxon>Eukaryota</taxon>
        <taxon>Metazoa</taxon>
        <taxon>Ecdysozoa</taxon>
        <taxon>Arthropoda</taxon>
        <taxon>Hexapoda</taxon>
        <taxon>Insecta</taxon>
        <taxon>Pterygota</taxon>
        <taxon>Neoptera</taxon>
        <taxon>Endopterygota</taxon>
        <taxon>Lepidoptera</taxon>
        <taxon>Glossata</taxon>
        <taxon>Ditrysia</taxon>
        <taxon>Tineoidea</taxon>
        <taxon>Psychidae</taxon>
        <taxon>Oiketicinae</taxon>
        <taxon>Eumeta</taxon>
    </lineage>
</organism>
<gene>
    <name evidence="1" type="ORF">EVAR_61641_1</name>
</gene>
<keyword evidence="2" id="KW-1185">Reference proteome</keyword>
<protein>
    <submittedName>
        <fullName evidence="1">Uncharacterized protein</fullName>
    </submittedName>
</protein>